<keyword evidence="2" id="KW-1185">Reference proteome</keyword>
<dbReference type="Proteomes" id="UP001433508">
    <property type="component" value="Unassembled WGS sequence"/>
</dbReference>
<comment type="caution">
    <text evidence="1">The sequence shown here is derived from an EMBL/GenBank/DDBJ whole genome shotgun (WGS) entry which is preliminary data.</text>
</comment>
<gene>
    <name evidence="1" type="ORF">V1525DRAFT_340050</name>
</gene>
<organism evidence="1 2">
    <name type="scientific">Lipomyces kononenkoae</name>
    <name type="common">Yeast</name>
    <dbReference type="NCBI Taxonomy" id="34357"/>
    <lineage>
        <taxon>Eukaryota</taxon>
        <taxon>Fungi</taxon>
        <taxon>Dikarya</taxon>
        <taxon>Ascomycota</taxon>
        <taxon>Saccharomycotina</taxon>
        <taxon>Lipomycetes</taxon>
        <taxon>Lipomycetales</taxon>
        <taxon>Lipomycetaceae</taxon>
        <taxon>Lipomyces</taxon>
    </lineage>
</organism>
<evidence type="ECO:0000313" key="1">
    <source>
        <dbReference type="EMBL" id="KAK9239082.1"/>
    </source>
</evidence>
<reference evidence="2" key="1">
    <citation type="journal article" date="2024" name="Front. Bioeng. Biotechnol.">
        <title>Genome-scale model development and genomic sequencing of the oleaginous clade Lipomyces.</title>
        <authorList>
            <person name="Czajka J.J."/>
            <person name="Han Y."/>
            <person name="Kim J."/>
            <person name="Mondo S.J."/>
            <person name="Hofstad B.A."/>
            <person name="Robles A."/>
            <person name="Haridas S."/>
            <person name="Riley R."/>
            <person name="LaButti K."/>
            <person name="Pangilinan J."/>
            <person name="Andreopoulos W."/>
            <person name="Lipzen A."/>
            <person name="Yan J."/>
            <person name="Wang M."/>
            <person name="Ng V."/>
            <person name="Grigoriev I.V."/>
            <person name="Spatafora J.W."/>
            <person name="Magnuson J.K."/>
            <person name="Baker S.E."/>
            <person name="Pomraning K.R."/>
        </authorList>
    </citation>
    <scope>NUCLEOTIDE SEQUENCE [LARGE SCALE GENOMIC DNA]</scope>
    <source>
        <strain evidence="2">CBS 7786</strain>
    </source>
</reference>
<name>A0ACC3T558_LIPKO</name>
<sequence length="455" mass="51079">MPPLRQKPPTPIVRVTPPEPKVKSESATTRNSEGLKASPDALAEQIVDRATENRLGPIEPSQLSAGEANATTTVVTGTKQATSPTTEKKANSSLWTKIKEGLQHTWDGTKLLGVEIKISLKLAMKMLAGYELTRRESRQLKRTTEDLIRLVPFSVFIIVPFAELLLPVALKLFPNMLPSTFEGASAKEKKVKNLRKTRKEVSEFLRSTVRESGLVLPQTANNAQRELFAEFFRKVRTSGESPTREELLSVSRMFKDDIVLDNLSRPQLVAMARYMNLPTFGTDMLLRYQIRHRMRQTKRDDRAIDYEGVESLSVTELQSACQSRGIKSHGVSPARLRDDLQNWLDLRLRQNVPSTLLVLSAAYTYGATESVDSHYDALLSVLSSIPDELYHEAELQVHHAEGTATNKQRLEVLKEQEELIKDENAEISKTGTVIKDDVSVDDEPNVREPPKEEAK</sequence>
<protein>
    <submittedName>
        <fullName evidence="1">LETM1-like protein-domain-containing protein</fullName>
    </submittedName>
</protein>
<proteinExistence type="predicted"/>
<accession>A0ACC3T558</accession>
<dbReference type="EMBL" id="MU971349">
    <property type="protein sequence ID" value="KAK9239082.1"/>
    <property type="molecule type" value="Genomic_DNA"/>
</dbReference>
<evidence type="ECO:0000313" key="2">
    <source>
        <dbReference type="Proteomes" id="UP001433508"/>
    </source>
</evidence>